<dbReference type="InterPro" id="IPR054597">
    <property type="entry name" value="FeeM_cat"/>
</dbReference>
<geneLocation type="plasmid" evidence="3">
    <name>pfdu301a</name>
</geneLocation>
<reference evidence="2 3" key="1">
    <citation type="submission" date="2019-10" db="EMBL/GenBank/DDBJ databases">
        <title>Complete genome sequences for adaption low water activity.</title>
        <authorList>
            <person name="Zhao L."/>
            <person name="Zhong J."/>
        </authorList>
    </citation>
    <scope>NUCLEOTIDE SEQUENCE [LARGE SCALE GENOMIC DNA]</scope>
    <source>
        <strain evidence="2 3">FDU301</strain>
        <plasmid evidence="3">pfdu301a</plasmid>
    </source>
</reference>
<dbReference type="InterPro" id="IPR016181">
    <property type="entry name" value="Acyl_CoA_acyltransferase"/>
</dbReference>
<dbReference type="Pfam" id="PF21926">
    <property type="entry name" value="FeeM"/>
    <property type="match status" value="1"/>
</dbReference>
<name>A0A6M6E4H8_PRIMG</name>
<dbReference type="EMBL" id="CP045273">
    <property type="protein sequence ID" value="QJX80079.1"/>
    <property type="molecule type" value="Genomic_DNA"/>
</dbReference>
<evidence type="ECO:0000313" key="3">
    <source>
        <dbReference type="Proteomes" id="UP000501076"/>
    </source>
</evidence>
<feature type="domain" description="N-acyl amino acid synthase FeeM catalytic core" evidence="1">
    <location>
        <begin position="27"/>
        <end position="136"/>
    </location>
</feature>
<dbReference type="Proteomes" id="UP000501076">
    <property type="component" value="Plasmid pFDU301A"/>
</dbReference>
<dbReference type="RefSeq" id="WP_171778062.1">
    <property type="nucleotide sequence ID" value="NZ_CP045273.1"/>
</dbReference>
<dbReference type="SUPFAM" id="SSF55729">
    <property type="entry name" value="Acyl-CoA N-acyltransferases (Nat)"/>
    <property type="match status" value="1"/>
</dbReference>
<protein>
    <recommendedName>
        <fullName evidence="1">N-acyl amino acid synthase FeeM catalytic core domain-containing protein</fullName>
    </recommendedName>
</protein>
<gene>
    <name evidence="2" type="ORF">FDZ14_28700</name>
</gene>
<accession>A0A6M6E4H8</accession>
<organism evidence="2 3">
    <name type="scientific">Priestia megaterium</name>
    <name type="common">Bacillus megaterium</name>
    <dbReference type="NCBI Taxonomy" id="1404"/>
    <lineage>
        <taxon>Bacteria</taxon>
        <taxon>Bacillati</taxon>
        <taxon>Bacillota</taxon>
        <taxon>Bacilli</taxon>
        <taxon>Bacillales</taxon>
        <taxon>Bacillaceae</taxon>
        <taxon>Priestia</taxon>
    </lineage>
</organism>
<evidence type="ECO:0000313" key="2">
    <source>
        <dbReference type="EMBL" id="QJX80079.1"/>
    </source>
</evidence>
<keyword evidence="2" id="KW-0614">Plasmid</keyword>
<dbReference type="Gene3D" id="3.40.630.30">
    <property type="match status" value="1"/>
</dbReference>
<sequence>MFSKVNSIDENKMYLEVFGDAWEFNDTDYEKDRTDRYIMFTEDGEVFGAFAYTLYNQRIGSTIENLYSFKENVKEINNEDKITIEITAFAVKKKFQSPKYFMQSFFYMTQELMNLKANYCIGLTEPRLSSLLKRVYKKNLSVLKRQIIAEEDGTEWVAMILSLEPVFTNINQYPILKYGTFNVVPLT</sequence>
<evidence type="ECO:0000259" key="1">
    <source>
        <dbReference type="Pfam" id="PF21926"/>
    </source>
</evidence>
<proteinExistence type="predicted"/>
<dbReference type="AlphaFoldDB" id="A0A6M6E4H8"/>